<evidence type="ECO:0000256" key="1">
    <source>
        <dbReference type="SAM" id="Phobius"/>
    </source>
</evidence>
<proteinExistence type="predicted"/>
<reference evidence="2" key="1">
    <citation type="submission" date="2020-11" db="EMBL/GenBank/DDBJ databases">
        <authorList>
            <consortium name="DOE Joint Genome Institute"/>
            <person name="Ahrendt S."/>
            <person name="Riley R."/>
            <person name="Andreopoulos W."/>
            <person name="Labutti K."/>
            <person name="Pangilinan J."/>
            <person name="Ruiz-Duenas F.J."/>
            <person name="Barrasa J.M."/>
            <person name="Sanchez-Garcia M."/>
            <person name="Camarero S."/>
            <person name="Miyauchi S."/>
            <person name="Serrano A."/>
            <person name="Linde D."/>
            <person name="Babiker R."/>
            <person name="Drula E."/>
            <person name="Ayuso-Fernandez I."/>
            <person name="Pacheco R."/>
            <person name="Padilla G."/>
            <person name="Ferreira P."/>
            <person name="Barriuso J."/>
            <person name="Kellner H."/>
            <person name="Castanera R."/>
            <person name="Alfaro M."/>
            <person name="Ramirez L."/>
            <person name="Pisabarro A.G."/>
            <person name="Kuo A."/>
            <person name="Tritt A."/>
            <person name="Lipzen A."/>
            <person name="He G."/>
            <person name="Yan M."/>
            <person name="Ng V."/>
            <person name="Cullen D."/>
            <person name="Martin F."/>
            <person name="Rosso M.-N."/>
            <person name="Henrissat B."/>
            <person name="Hibbett D."/>
            <person name="Martinez A.T."/>
            <person name="Grigoriev I.V."/>
        </authorList>
    </citation>
    <scope>NUCLEOTIDE SEQUENCE</scope>
    <source>
        <strain evidence="2">CBS 247.69</strain>
    </source>
</reference>
<organism evidence="2 3">
    <name type="scientific">Collybia nuda</name>
    <dbReference type="NCBI Taxonomy" id="64659"/>
    <lineage>
        <taxon>Eukaryota</taxon>
        <taxon>Fungi</taxon>
        <taxon>Dikarya</taxon>
        <taxon>Basidiomycota</taxon>
        <taxon>Agaricomycotina</taxon>
        <taxon>Agaricomycetes</taxon>
        <taxon>Agaricomycetidae</taxon>
        <taxon>Agaricales</taxon>
        <taxon>Tricholomatineae</taxon>
        <taxon>Clitocybaceae</taxon>
        <taxon>Collybia</taxon>
    </lineage>
</organism>
<keyword evidence="1" id="KW-0472">Membrane</keyword>
<evidence type="ECO:0000313" key="2">
    <source>
        <dbReference type="EMBL" id="KAF9468203.1"/>
    </source>
</evidence>
<keyword evidence="1" id="KW-0812">Transmembrane</keyword>
<dbReference type="AlphaFoldDB" id="A0A9P6CQ22"/>
<keyword evidence="1" id="KW-1133">Transmembrane helix</keyword>
<comment type="caution">
    <text evidence="2">The sequence shown here is derived from an EMBL/GenBank/DDBJ whole genome shotgun (WGS) entry which is preliminary data.</text>
</comment>
<gene>
    <name evidence="2" type="ORF">BDZ94DRAFT_1247459</name>
</gene>
<evidence type="ECO:0000313" key="3">
    <source>
        <dbReference type="Proteomes" id="UP000807353"/>
    </source>
</evidence>
<sequence length="54" mass="6131">MDLSLYIVSSLICWFCGRISVLYPVLIWTSRPPDSDHLSCLAFLSSRRNVSAKL</sequence>
<keyword evidence="3" id="KW-1185">Reference proteome</keyword>
<name>A0A9P6CQ22_9AGAR</name>
<protein>
    <submittedName>
        <fullName evidence="2">Uncharacterized protein</fullName>
    </submittedName>
</protein>
<feature type="transmembrane region" description="Helical" evidence="1">
    <location>
        <begin position="6"/>
        <end position="28"/>
    </location>
</feature>
<dbReference type="Proteomes" id="UP000807353">
    <property type="component" value="Unassembled WGS sequence"/>
</dbReference>
<accession>A0A9P6CQ22</accession>
<dbReference type="EMBL" id="MU150234">
    <property type="protein sequence ID" value="KAF9468203.1"/>
    <property type="molecule type" value="Genomic_DNA"/>
</dbReference>